<evidence type="ECO:0000313" key="1">
    <source>
        <dbReference type="EMBL" id="KAE8332780.1"/>
    </source>
</evidence>
<organism evidence="1 2">
    <name type="scientific">Aspergillus sergii</name>
    <dbReference type="NCBI Taxonomy" id="1034303"/>
    <lineage>
        <taxon>Eukaryota</taxon>
        <taxon>Fungi</taxon>
        <taxon>Dikarya</taxon>
        <taxon>Ascomycota</taxon>
        <taxon>Pezizomycotina</taxon>
        <taxon>Eurotiomycetes</taxon>
        <taxon>Eurotiomycetidae</taxon>
        <taxon>Eurotiales</taxon>
        <taxon>Aspergillaceae</taxon>
        <taxon>Aspergillus</taxon>
        <taxon>Aspergillus subgen. Circumdati</taxon>
    </lineage>
</organism>
<protein>
    <submittedName>
        <fullName evidence="1">Uncharacterized protein</fullName>
    </submittedName>
</protein>
<name>A0A5N6XMH2_9EURO</name>
<evidence type="ECO:0000313" key="2">
    <source>
        <dbReference type="Proteomes" id="UP000325945"/>
    </source>
</evidence>
<dbReference type="Proteomes" id="UP000325945">
    <property type="component" value="Unassembled WGS sequence"/>
</dbReference>
<reference evidence="2" key="1">
    <citation type="submission" date="2019-04" db="EMBL/GenBank/DDBJ databases">
        <title>Friends and foes A comparative genomics studyof 23 Aspergillus species from section Flavi.</title>
        <authorList>
            <consortium name="DOE Joint Genome Institute"/>
            <person name="Kjaerbolling I."/>
            <person name="Vesth T."/>
            <person name="Frisvad J.C."/>
            <person name="Nybo J.L."/>
            <person name="Theobald S."/>
            <person name="Kildgaard S."/>
            <person name="Isbrandt T."/>
            <person name="Kuo A."/>
            <person name="Sato A."/>
            <person name="Lyhne E.K."/>
            <person name="Kogle M.E."/>
            <person name="Wiebenga A."/>
            <person name="Kun R.S."/>
            <person name="Lubbers R.J."/>
            <person name="Makela M.R."/>
            <person name="Barry K."/>
            <person name="Chovatia M."/>
            <person name="Clum A."/>
            <person name="Daum C."/>
            <person name="Haridas S."/>
            <person name="He G."/>
            <person name="LaButti K."/>
            <person name="Lipzen A."/>
            <person name="Mondo S."/>
            <person name="Riley R."/>
            <person name="Salamov A."/>
            <person name="Simmons B.A."/>
            <person name="Magnuson J.K."/>
            <person name="Henrissat B."/>
            <person name="Mortensen U.H."/>
            <person name="Larsen T.O."/>
            <person name="Devries R.P."/>
            <person name="Grigoriev I.V."/>
            <person name="Machida M."/>
            <person name="Baker S.E."/>
            <person name="Andersen M.R."/>
        </authorList>
    </citation>
    <scope>NUCLEOTIDE SEQUENCE [LARGE SCALE GENOMIC DNA]</scope>
    <source>
        <strain evidence="2">CBS 130017</strain>
    </source>
</reference>
<dbReference type="AlphaFoldDB" id="A0A5N6XMH2"/>
<proteinExistence type="predicted"/>
<gene>
    <name evidence="1" type="ORF">BDV39DRAFT_166765</name>
</gene>
<accession>A0A5N6XMH2</accession>
<dbReference type="EMBL" id="ML741764">
    <property type="protein sequence ID" value="KAE8332780.1"/>
    <property type="molecule type" value="Genomic_DNA"/>
</dbReference>
<keyword evidence="2" id="KW-1185">Reference proteome</keyword>
<sequence length="105" mass="11818">MILVVRERAVPEKHNSSSHSEYIWPRPIVRRRLGILNFHPNPISLMAFKSKRYSHWISMLIGSAGSKDKNRTFIAGALGHIIICTLHSCRTLAAVACSDQLPKRG</sequence>